<keyword evidence="2" id="KW-0238">DNA-binding</keyword>
<dbReference type="EMBL" id="CP000530">
    <property type="protein sequence ID" value="ABM39636.1"/>
    <property type="molecule type" value="Genomic_DNA"/>
</dbReference>
<dbReference type="HOGENOM" id="CLU_1319948_0_0_4"/>
<gene>
    <name evidence="5" type="ordered locus">Pnap_4356</name>
</gene>
<dbReference type="Pfam" id="PF00196">
    <property type="entry name" value="GerE"/>
    <property type="match status" value="1"/>
</dbReference>
<keyword evidence="5" id="KW-0614">Plasmid</keyword>
<name>A1VVF8_POLNA</name>
<evidence type="ECO:0000313" key="6">
    <source>
        <dbReference type="Proteomes" id="UP000000644"/>
    </source>
</evidence>
<dbReference type="Proteomes" id="UP000000644">
    <property type="component" value="Plasmid pPNAP01"/>
</dbReference>
<accession>A1VVF8</accession>
<dbReference type="GO" id="GO:0006355">
    <property type="term" value="P:regulation of DNA-templated transcription"/>
    <property type="evidence" value="ECO:0007669"/>
    <property type="project" value="InterPro"/>
</dbReference>
<dbReference type="SMART" id="SM00421">
    <property type="entry name" value="HTH_LUXR"/>
    <property type="match status" value="1"/>
</dbReference>
<dbReference type="PANTHER" id="PTHR44688">
    <property type="entry name" value="DNA-BINDING TRANSCRIPTIONAL ACTIVATOR DEVR_DOSR"/>
    <property type="match status" value="1"/>
</dbReference>
<dbReference type="GO" id="GO:0003677">
    <property type="term" value="F:DNA binding"/>
    <property type="evidence" value="ECO:0007669"/>
    <property type="project" value="UniProtKB-KW"/>
</dbReference>
<evidence type="ECO:0000256" key="1">
    <source>
        <dbReference type="ARBA" id="ARBA00023015"/>
    </source>
</evidence>
<evidence type="ECO:0000259" key="4">
    <source>
        <dbReference type="PROSITE" id="PS50043"/>
    </source>
</evidence>
<geneLocation type="plasmid" evidence="5 6">
    <name>pPNAP01</name>
</geneLocation>
<dbReference type="CDD" id="cd06170">
    <property type="entry name" value="LuxR_C_like"/>
    <property type="match status" value="1"/>
</dbReference>
<keyword evidence="3" id="KW-0804">Transcription</keyword>
<sequence>MEALIILGPDPFSTEESRLVRAVQPANLLLAAQTLAKSGDFGVAWDDFMAPLVGWEDIADAIPEATQGWRMLCVGHGLQSVLRIAFPMTGGRAFECYLFSSLKWHDQNDAAQLAWSAFIKWPALKQALIQAHSPLSPREIECLKLAFKGLTARESSEKMGCTERTVTFHIANASTKLRADNKLAAIQRACWFGLF</sequence>
<keyword evidence="6" id="KW-1185">Reference proteome</keyword>
<dbReference type="InterPro" id="IPR036388">
    <property type="entry name" value="WH-like_DNA-bd_sf"/>
</dbReference>
<dbReference type="PANTHER" id="PTHR44688:SF16">
    <property type="entry name" value="DNA-BINDING TRANSCRIPTIONAL ACTIVATOR DEVR_DOSR"/>
    <property type="match status" value="1"/>
</dbReference>
<dbReference type="SUPFAM" id="SSF46894">
    <property type="entry name" value="C-terminal effector domain of the bipartite response regulators"/>
    <property type="match status" value="1"/>
</dbReference>
<dbReference type="AlphaFoldDB" id="A1VVF8"/>
<dbReference type="InterPro" id="IPR000792">
    <property type="entry name" value="Tscrpt_reg_LuxR_C"/>
</dbReference>
<evidence type="ECO:0000256" key="3">
    <source>
        <dbReference type="ARBA" id="ARBA00023163"/>
    </source>
</evidence>
<dbReference type="PROSITE" id="PS50043">
    <property type="entry name" value="HTH_LUXR_2"/>
    <property type="match status" value="1"/>
</dbReference>
<proteinExistence type="predicted"/>
<keyword evidence="1" id="KW-0805">Transcription regulation</keyword>
<feature type="domain" description="HTH luxR-type" evidence="4">
    <location>
        <begin position="128"/>
        <end position="193"/>
    </location>
</feature>
<dbReference type="RefSeq" id="WP_011798009.1">
    <property type="nucleotide sequence ID" value="NC_008757.1"/>
</dbReference>
<dbReference type="Gene3D" id="1.10.10.10">
    <property type="entry name" value="Winged helix-like DNA-binding domain superfamily/Winged helix DNA-binding domain"/>
    <property type="match status" value="1"/>
</dbReference>
<dbReference type="InterPro" id="IPR016032">
    <property type="entry name" value="Sig_transdc_resp-reg_C-effctor"/>
</dbReference>
<evidence type="ECO:0000313" key="5">
    <source>
        <dbReference type="EMBL" id="ABM39636.1"/>
    </source>
</evidence>
<dbReference type="KEGG" id="pna:Pnap_4356"/>
<protein>
    <submittedName>
        <fullName evidence="5">Response regulator receiver protein</fullName>
    </submittedName>
</protein>
<dbReference type="PRINTS" id="PR00038">
    <property type="entry name" value="HTHLUXR"/>
</dbReference>
<reference evidence="6" key="1">
    <citation type="journal article" date="2009" name="Environ. Microbiol.">
        <title>The genome of Polaromonas naphthalenivorans strain CJ2, isolated from coal tar-contaminated sediment, reveals physiological and metabolic versatility and evolution through extensive horizontal gene transfer.</title>
        <authorList>
            <person name="Yagi J.M."/>
            <person name="Sims D."/>
            <person name="Brettin T."/>
            <person name="Bruce D."/>
            <person name="Madsen E.L."/>
        </authorList>
    </citation>
    <scope>NUCLEOTIDE SEQUENCE [LARGE SCALE GENOMIC DNA]</scope>
    <source>
        <strain evidence="6">CJ2</strain>
        <plasmid evidence="6">Plasmid pPNAP01</plasmid>
    </source>
</reference>
<evidence type="ECO:0000256" key="2">
    <source>
        <dbReference type="ARBA" id="ARBA00023125"/>
    </source>
</evidence>
<organism evidence="5 6">
    <name type="scientific">Polaromonas naphthalenivorans (strain CJ2)</name>
    <dbReference type="NCBI Taxonomy" id="365044"/>
    <lineage>
        <taxon>Bacteria</taxon>
        <taxon>Pseudomonadati</taxon>
        <taxon>Pseudomonadota</taxon>
        <taxon>Betaproteobacteria</taxon>
        <taxon>Burkholderiales</taxon>
        <taxon>Comamonadaceae</taxon>
        <taxon>Polaromonas</taxon>
    </lineage>
</organism>